<reference evidence="11 12" key="1">
    <citation type="submission" date="2022-10" db="EMBL/GenBank/DDBJ databases">
        <title>Aestuariibacter sp. AA17 isolated from Montipora capitata coral fragment.</title>
        <authorList>
            <person name="Emsley S.A."/>
            <person name="Pfannmuller K.M."/>
            <person name="Loughran R.M."/>
            <person name="Shlafstein M."/>
            <person name="Papke E."/>
            <person name="Saw J.H."/>
            <person name="Ushijima B."/>
            <person name="Videau P."/>
        </authorList>
    </citation>
    <scope>NUCLEOTIDE SEQUENCE [LARGE SCALE GENOMIC DNA]</scope>
    <source>
        <strain evidence="11 12">AA17</strain>
    </source>
</reference>
<sequence>MDVVCAQIKWFCALTFLVMFSASAQWVQAQEQVNQGHEKIIKEGLERLKHQVDPLLQKQDVFLQEQFSSANPLPTIDANQRCFDISTIDVRGATLLNAEDVERILDAHINQCLGLSRINQIVATISNLYLDAGFVTSRAFIKPQDLSQGTLSILVMEGHVESIVSEDKRLSEEQIALAFPSTPSGWLNLRDLEQGLENLNRLGSNRTTMKLLPGDQQGGTLVSIANQAGRAWRASLGLNNTGVETTGELQLDGNFTYDNLLGMNDSMVIAASTNVGEHELPHAESRSLSVNASMPNGYWLFSVNNNYFEYEQTVLGASVDFLTHGSSLNTHLAADHTLFRSQTEKVNVALSFTRKESKNFIEDVFLDTSSRVLYLWDFTGSYLNNSELGAFTASLSVNKSVPWFDAKRELADAEDDFQFTKYALDLGFSSTFDVSGHPLQYATRLHYLYSPDVILASEGISVGGRYSVRGVSGASLFGYRGGYIRNDVTLPIGLDWFGSSRLNITAGLDIGTSNLPDYADKNSDWVAGSALTFNFVTHTFNASLTYAKALHVPDFLNAQRQEIDLSVRINF</sequence>
<feature type="signal peptide" evidence="9">
    <location>
        <begin position="1"/>
        <end position="24"/>
    </location>
</feature>
<dbReference type="PANTHER" id="PTHR34597:SF3">
    <property type="entry name" value="OUTER MEMBRANE TRANSPORTER CDIB"/>
    <property type="match status" value="1"/>
</dbReference>
<keyword evidence="9" id="KW-0732">Signal</keyword>
<dbReference type="Pfam" id="PF03865">
    <property type="entry name" value="ShlB"/>
    <property type="match status" value="1"/>
</dbReference>
<proteinExistence type="inferred from homology"/>
<evidence type="ECO:0000313" key="12">
    <source>
        <dbReference type="Proteomes" id="UP001652504"/>
    </source>
</evidence>
<evidence type="ECO:0000256" key="7">
    <source>
        <dbReference type="ARBA" id="ARBA00023136"/>
    </source>
</evidence>
<keyword evidence="5" id="KW-0812">Transmembrane</keyword>
<evidence type="ECO:0000256" key="1">
    <source>
        <dbReference type="ARBA" id="ARBA00004442"/>
    </source>
</evidence>
<evidence type="ECO:0000256" key="3">
    <source>
        <dbReference type="ARBA" id="ARBA00022448"/>
    </source>
</evidence>
<keyword evidence="8" id="KW-0998">Cell outer membrane</keyword>
<dbReference type="InterPro" id="IPR034746">
    <property type="entry name" value="POTRA"/>
</dbReference>
<evidence type="ECO:0000259" key="10">
    <source>
        <dbReference type="PROSITE" id="PS51779"/>
    </source>
</evidence>
<accession>A0ABT3A7P5</accession>
<evidence type="ECO:0000256" key="8">
    <source>
        <dbReference type="ARBA" id="ARBA00023237"/>
    </source>
</evidence>
<organism evidence="11 12">
    <name type="scientific">Fluctibacter corallii</name>
    <dbReference type="NCBI Taxonomy" id="2984329"/>
    <lineage>
        <taxon>Bacteria</taxon>
        <taxon>Pseudomonadati</taxon>
        <taxon>Pseudomonadota</taxon>
        <taxon>Gammaproteobacteria</taxon>
        <taxon>Alteromonadales</taxon>
        <taxon>Alteromonadaceae</taxon>
        <taxon>Fluctibacter</taxon>
    </lineage>
</organism>
<dbReference type="EMBL" id="JAOWKX010000003">
    <property type="protein sequence ID" value="MCV2884697.1"/>
    <property type="molecule type" value="Genomic_DNA"/>
</dbReference>
<feature type="chain" id="PRO_5046389046" evidence="9">
    <location>
        <begin position="25"/>
        <end position="571"/>
    </location>
</feature>
<comment type="caution">
    <text evidence="11">The sequence shown here is derived from an EMBL/GenBank/DDBJ whole genome shotgun (WGS) entry which is preliminary data.</text>
</comment>
<gene>
    <name evidence="11" type="ORF">OE749_08310</name>
</gene>
<dbReference type="RefSeq" id="WP_263711973.1">
    <property type="nucleotide sequence ID" value="NZ_JAOWKX010000003.1"/>
</dbReference>
<dbReference type="InterPro" id="IPR035251">
    <property type="entry name" value="ShlB_POTRA"/>
</dbReference>
<dbReference type="InterPro" id="IPR005565">
    <property type="entry name" value="Hemolysn_activator_HlyB_C"/>
</dbReference>
<keyword evidence="6" id="KW-0653">Protein transport</keyword>
<evidence type="ECO:0000256" key="9">
    <source>
        <dbReference type="SAM" id="SignalP"/>
    </source>
</evidence>
<keyword evidence="4" id="KW-1134">Transmembrane beta strand</keyword>
<evidence type="ECO:0000256" key="2">
    <source>
        <dbReference type="ARBA" id="ARBA00009055"/>
    </source>
</evidence>
<feature type="domain" description="POTRA" evidence="10">
    <location>
        <begin position="83"/>
        <end position="158"/>
    </location>
</feature>
<evidence type="ECO:0000256" key="5">
    <source>
        <dbReference type="ARBA" id="ARBA00022692"/>
    </source>
</evidence>
<dbReference type="Pfam" id="PF08479">
    <property type="entry name" value="POTRA_2"/>
    <property type="match status" value="1"/>
</dbReference>
<evidence type="ECO:0000256" key="6">
    <source>
        <dbReference type="ARBA" id="ARBA00022927"/>
    </source>
</evidence>
<dbReference type="InterPro" id="IPR027282">
    <property type="entry name" value="TPS"/>
</dbReference>
<dbReference type="PROSITE" id="PS51779">
    <property type="entry name" value="POTRA"/>
    <property type="match status" value="1"/>
</dbReference>
<dbReference type="Proteomes" id="UP001652504">
    <property type="component" value="Unassembled WGS sequence"/>
</dbReference>
<dbReference type="Pfam" id="PF17287">
    <property type="entry name" value="POTRA_3"/>
    <property type="match status" value="1"/>
</dbReference>
<dbReference type="Gene3D" id="3.10.20.310">
    <property type="entry name" value="membrane protein fhac"/>
    <property type="match status" value="1"/>
</dbReference>
<name>A0ABT3A7P5_9ALTE</name>
<dbReference type="Gene3D" id="2.40.160.50">
    <property type="entry name" value="membrane protein fhac: a member of the omp85/tpsb transporter family"/>
    <property type="match status" value="1"/>
</dbReference>
<keyword evidence="12" id="KW-1185">Reference proteome</keyword>
<dbReference type="PANTHER" id="PTHR34597">
    <property type="entry name" value="SLR1661 PROTEIN"/>
    <property type="match status" value="1"/>
</dbReference>
<keyword evidence="7" id="KW-0472">Membrane</keyword>
<keyword evidence="3" id="KW-0813">Transport</keyword>
<protein>
    <submittedName>
        <fullName evidence="11">ShlB/FhaC/HecB family hemolysin secretion/activation protein</fullName>
    </submittedName>
</protein>
<evidence type="ECO:0000313" key="11">
    <source>
        <dbReference type="EMBL" id="MCV2884697.1"/>
    </source>
</evidence>
<evidence type="ECO:0000256" key="4">
    <source>
        <dbReference type="ARBA" id="ARBA00022452"/>
    </source>
</evidence>
<dbReference type="PIRSF" id="PIRSF029745">
    <property type="entry name" value="FhaC"/>
    <property type="match status" value="1"/>
</dbReference>
<comment type="similarity">
    <text evidence="2">Belongs to the TPS (TC 1.B.20) family.</text>
</comment>
<dbReference type="InterPro" id="IPR013686">
    <property type="entry name" value="Polypept-transport_assoc_ShlB"/>
</dbReference>
<comment type="subcellular location">
    <subcellularLocation>
        <location evidence="1">Cell outer membrane</location>
    </subcellularLocation>
</comment>
<dbReference type="InterPro" id="IPR051544">
    <property type="entry name" value="TPS_OM_transporter"/>
</dbReference>